<evidence type="ECO:0000256" key="1">
    <source>
        <dbReference type="ARBA" id="ARBA00022729"/>
    </source>
</evidence>
<dbReference type="InterPro" id="IPR013425">
    <property type="entry name" value="Autotrns_rpt"/>
</dbReference>
<feature type="transmembrane region" description="Helical" evidence="2">
    <location>
        <begin position="645"/>
        <end position="662"/>
    </location>
</feature>
<reference evidence="5" key="1">
    <citation type="journal article" date="2014" name="Int. J. Syst. Evol. Microbiol.">
        <title>Complete genome of a new Firmicutes species belonging to the dominant human colonic microbiota ('Ruminococcus bicirculans') reveals two chromosomes and a selective capacity to utilize plant glucans.</title>
        <authorList>
            <consortium name="NISC Comparative Sequencing Program"/>
            <person name="Wegmann U."/>
            <person name="Louis P."/>
            <person name="Goesmann A."/>
            <person name="Henrissat B."/>
            <person name="Duncan S.H."/>
            <person name="Flint H.J."/>
        </authorList>
    </citation>
    <scope>NUCLEOTIDE SEQUENCE</scope>
    <source>
        <strain evidence="5">CGMCC 1.15931</strain>
    </source>
</reference>
<dbReference type="NCBIfam" id="TIGR02601">
    <property type="entry name" value="autotrns_rpt"/>
    <property type="match status" value="1"/>
</dbReference>
<dbReference type="RefSeq" id="WP_155473196.1">
    <property type="nucleotide sequence ID" value="NZ_BMKG01000023.1"/>
</dbReference>
<comment type="caution">
    <text evidence="6">The sequence shown here is derived from an EMBL/GenBank/DDBJ whole genome shotgun (WGS) entry which is preliminary data.</text>
</comment>
<sequence>MSKTNSPALSPVAHAVLAAMLVLAAPVAGAASFTIATHATTAQNLGPGAGQTGTVQAGKSLTVGGATVAVTVSGNGATLDNQGTIAQTGTGRAVRATGGVTQFVINNGSSGNANAVIRAADADVIQVNVPASSVTLNNWGALLSENASAGGAQAVDFSSVTGANVVNNHAGGLLFASEADAVRPGANGVVVNAGTIRSRTAGGSSDGIDGQENSGIVVTNSGLVEGGRHGITAGQASAASAFTLHVTNGAGGVIRGSNGSGINVDGFNGRQLVTVVNHGTILGNGVAGDGDGVDVDALVDITNTGVIRSANAFSAPGAGPAYSEGITAGGGRIVNSGVIEGLVAAGNVNAVGRGITLAGNDIATGPLAGTREGLYGHAVIVNTAGGLIRGQGDSAIVAEGAASGYTVTIDNRAGASLVGGGSSATIRTGADASAVTNAGLIDGAASGKAIAFGAADDRLTIAGGAAFVLGSVDGGAGRDTLLVDAGSGNAFGYAGAIVNFERVEIRSGTVTLTGQSTYGGDTVLTGGELVLVGAQRIDAASELVLAGGALDLSAADGQTFAALSLVDSSTILLGNGRLTFNGLQSFESGETLALTGGLHGFRLLGDYTGDAAFAQLLRATTIDSLAVTYRFDGTYTNVSAVPEPGAWAMLLAGLAVAGWLGGRRRATR</sequence>
<feature type="chain" id="PRO_5026053543" evidence="3">
    <location>
        <begin position="31"/>
        <end position="668"/>
    </location>
</feature>
<evidence type="ECO:0000313" key="8">
    <source>
        <dbReference type="Proteomes" id="UP000622638"/>
    </source>
</evidence>
<dbReference type="InterPro" id="IPR013424">
    <property type="entry name" value="Ice-binding_C"/>
</dbReference>
<accession>A0A6I3T670</accession>
<dbReference type="AlphaFoldDB" id="A0A6I3T670"/>
<dbReference type="EMBL" id="WNKZ01000116">
    <property type="protein sequence ID" value="MTV55942.1"/>
    <property type="molecule type" value="Genomic_DNA"/>
</dbReference>
<reference evidence="5" key="4">
    <citation type="submission" date="2024-05" db="EMBL/GenBank/DDBJ databases">
        <authorList>
            <person name="Sun Q."/>
            <person name="Zhou Y."/>
        </authorList>
    </citation>
    <scope>NUCLEOTIDE SEQUENCE</scope>
    <source>
        <strain evidence="5">CGMCC 1.15931</strain>
    </source>
</reference>
<evidence type="ECO:0000256" key="2">
    <source>
        <dbReference type="SAM" id="Phobius"/>
    </source>
</evidence>
<evidence type="ECO:0000259" key="4">
    <source>
        <dbReference type="Pfam" id="PF07589"/>
    </source>
</evidence>
<keyword evidence="2" id="KW-0472">Membrane</keyword>
<dbReference type="NCBIfam" id="TIGR02595">
    <property type="entry name" value="PEP_CTERM"/>
    <property type="match status" value="1"/>
</dbReference>
<keyword evidence="2" id="KW-0812">Transmembrane</keyword>
<evidence type="ECO:0000313" key="6">
    <source>
        <dbReference type="EMBL" id="MTV55942.1"/>
    </source>
</evidence>
<dbReference type="OrthoDB" id="8613300at2"/>
<keyword evidence="8" id="KW-1185">Reference proteome</keyword>
<organism evidence="6 7">
    <name type="scientific">Pseudoduganella buxea</name>
    <dbReference type="NCBI Taxonomy" id="1949069"/>
    <lineage>
        <taxon>Bacteria</taxon>
        <taxon>Pseudomonadati</taxon>
        <taxon>Pseudomonadota</taxon>
        <taxon>Betaproteobacteria</taxon>
        <taxon>Burkholderiales</taxon>
        <taxon>Oxalobacteraceae</taxon>
        <taxon>Telluria group</taxon>
        <taxon>Pseudoduganella</taxon>
    </lineage>
</organism>
<evidence type="ECO:0000313" key="5">
    <source>
        <dbReference type="EMBL" id="GGC17793.1"/>
    </source>
</evidence>
<dbReference type="EMBL" id="BMKG01000023">
    <property type="protein sequence ID" value="GGC17793.1"/>
    <property type="molecule type" value="Genomic_DNA"/>
</dbReference>
<dbReference type="Proteomes" id="UP000622638">
    <property type="component" value="Unassembled WGS sequence"/>
</dbReference>
<keyword evidence="2" id="KW-1133">Transmembrane helix</keyword>
<gene>
    <name evidence="5" type="ORF">GCM10011572_43910</name>
    <name evidence="6" type="ORF">GM672_24770</name>
</gene>
<dbReference type="Pfam" id="PF07589">
    <property type="entry name" value="PEP-CTERM"/>
    <property type="match status" value="1"/>
</dbReference>
<name>A0A6I3T670_9BURK</name>
<reference evidence="8" key="2">
    <citation type="journal article" date="2019" name="Int. J. Syst. Evol. Microbiol.">
        <title>The Global Catalogue of Microorganisms (GCM) 10K type strain sequencing project: providing services to taxonomists for standard genome sequencing and annotation.</title>
        <authorList>
            <consortium name="The Broad Institute Genomics Platform"/>
            <consortium name="The Broad Institute Genome Sequencing Center for Infectious Disease"/>
            <person name="Wu L."/>
            <person name="Ma J."/>
        </authorList>
    </citation>
    <scope>NUCLEOTIDE SEQUENCE [LARGE SCALE GENOMIC DNA]</scope>
    <source>
        <strain evidence="8">CGMCC 1.15931</strain>
    </source>
</reference>
<proteinExistence type="predicted"/>
<feature type="domain" description="Ice-binding protein C-terminal" evidence="4">
    <location>
        <begin position="640"/>
        <end position="665"/>
    </location>
</feature>
<evidence type="ECO:0000256" key="3">
    <source>
        <dbReference type="SAM" id="SignalP"/>
    </source>
</evidence>
<evidence type="ECO:0000313" key="7">
    <source>
        <dbReference type="Proteomes" id="UP000430634"/>
    </source>
</evidence>
<feature type="signal peptide" evidence="3">
    <location>
        <begin position="1"/>
        <end position="30"/>
    </location>
</feature>
<reference evidence="6 7" key="3">
    <citation type="submission" date="2019-11" db="EMBL/GenBank/DDBJ databases">
        <title>Type strains purchased from KCTC, JCM and DSMZ.</title>
        <authorList>
            <person name="Lu H."/>
        </authorList>
    </citation>
    <scope>NUCLEOTIDE SEQUENCE [LARGE SCALE GENOMIC DNA]</scope>
    <source>
        <strain evidence="6 7">KCTC 52429</strain>
    </source>
</reference>
<keyword evidence="1 3" id="KW-0732">Signal</keyword>
<dbReference type="Proteomes" id="UP000430634">
    <property type="component" value="Unassembled WGS sequence"/>
</dbReference>
<protein>
    <submittedName>
        <fullName evidence="6">PEP-CTERM sorting domain-containing protein</fullName>
    </submittedName>
</protein>